<evidence type="ECO:0000313" key="2">
    <source>
        <dbReference type="EMBL" id="MST66178.1"/>
    </source>
</evidence>
<reference evidence="2 3" key="1">
    <citation type="submission" date="2019-08" db="EMBL/GenBank/DDBJ databases">
        <title>In-depth cultivation of the pig gut microbiome towards novel bacterial diversity and tailored functional studies.</title>
        <authorList>
            <person name="Wylensek D."/>
            <person name="Hitch T.C.A."/>
            <person name="Clavel T."/>
        </authorList>
    </citation>
    <scope>NUCLEOTIDE SEQUENCE [LARGE SCALE GENOMIC DNA]</scope>
    <source>
        <strain evidence="2 3">BSM-380-WT-5A</strain>
    </source>
</reference>
<dbReference type="GO" id="GO:0004452">
    <property type="term" value="F:isopentenyl-diphosphate delta-isomerase activity"/>
    <property type="evidence" value="ECO:0007669"/>
    <property type="project" value="TreeGrafter"/>
</dbReference>
<dbReference type="PANTHER" id="PTHR10885">
    <property type="entry name" value="ISOPENTENYL-DIPHOSPHATE DELTA-ISOMERASE"/>
    <property type="match status" value="1"/>
</dbReference>
<evidence type="ECO:0000313" key="3">
    <source>
        <dbReference type="Proteomes" id="UP000440513"/>
    </source>
</evidence>
<dbReference type="CDD" id="cd04692">
    <property type="entry name" value="NUDIX_Hydrolase"/>
    <property type="match status" value="1"/>
</dbReference>
<dbReference type="SUPFAM" id="SSF55811">
    <property type="entry name" value="Nudix"/>
    <property type="match status" value="1"/>
</dbReference>
<comment type="caution">
    <text evidence="2">The sequence shown here is derived from an EMBL/GenBank/DDBJ whole genome shotgun (WGS) entry which is preliminary data.</text>
</comment>
<evidence type="ECO:0000259" key="1">
    <source>
        <dbReference type="PROSITE" id="PS51462"/>
    </source>
</evidence>
<dbReference type="EMBL" id="VUMS01000008">
    <property type="protein sequence ID" value="MST66178.1"/>
    <property type="molecule type" value="Genomic_DNA"/>
</dbReference>
<dbReference type="AlphaFoldDB" id="A0A7X2P288"/>
<dbReference type="PROSITE" id="PS51462">
    <property type="entry name" value="NUDIX"/>
    <property type="match status" value="1"/>
</dbReference>
<proteinExistence type="predicted"/>
<sequence>MEYLDIVDEQGQPTGEIVSRTLAHTKGIRHRTAHIWIVRRKNEHFQVLMQKRAMSKDSFPGKYDTSSAGHIQAGDEPLASGLRELAEELGIHAKPEDLEFAGCIHGNFAEEFHGKIFRDNEIAFVYIYQQPVDIETLVLQKEEVESVRWFDLEETYQNCRNRNTQFCAPVPGLEVVRQYLYG</sequence>
<keyword evidence="3" id="KW-1185">Reference proteome</keyword>
<gene>
    <name evidence="2" type="ORF">FYJ57_05420</name>
</gene>
<protein>
    <submittedName>
        <fullName evidence="2">NUDIX domain-containing protein</fullName>
    </submittedName>
</protein>
<dbReference type="GO" id="GO:0005737">
    <property type="term" value="C:cytoplasm"/>
    <property type="evidence" value="ECO:0007669"/>
    <property type="project" value="TreeGrafter"/>
</dbReference>
<dbReference type="InterPro" id="IPR015797">
    <property type="entry name" value="NUDIX_hydrolase-like_dom_sf"/>
</dbReference>
<dbReference type="InterPro" id="IPR000086">
    <property type="entry name" value="NUDIX_hydrolase_dom"/>
</dbReference>
<accession>A0A7X2P288</accession>
<dbReference type="PANTHER" id="PTHR10885:SF20">
    <property type="entry name" value="NUDIX HYDROLASE DOMAIN-CONTAINING PROTEIN"/>
    <property type="match status" value="1"/>
</dbReference>
<dbReference type="Gene3D" id="3.90.79.10">
    <property type="entry name" value="Nucleoside Triphosphate Pyrophosphohydrolase"/>
    <property type="match status" value="1"/>
</dbReference>
<dbReference type="Pfam" id="PF00293">
    <property type="entry name" value="NUDIX"/>
    <property type="match status" value="1"/>
</dbReference>
<organism evidence="2 3">
    <name type="scientific">Oliverpabstia intestinalis</name>
    <dbReference type="NCBI Taxonomy" id="2606633"/>
    <lineage>
        <taxon>Bacteria</taxon>
        <taxon>Bacillati</taxon>
        <taxon>Bacillota</taxon>
        <taxon>Clostridia</taxon>
        <taxon>Lachnospirales</taxon>
        <taxon>Lachnospiraceae</taxon>
        <taxon>Oliverpabstia</taxon>
    </lineage>
</organism>
<dbReference type="Proteomes" id="UP000440513">
    <property type="component" value="Unassembled WGS sequence"/>
</dbReference>
<dbReference type="RefSeq" id="WP_154431887.1">
    <property type="nucleotide sequence ID" value="NZ_JBQHQP010000010.1"/>
</dbReference>
<name>A0A7X2P288_9FIRM</name>
<feature type="domain" description="Nudix hydrolase" evidence="1">
    <location>
        <begin position="28"/>
        <end position="172"/>
    </location>
</feature>
<dbReference type="GO" id="GO:0009240">
    <property type="term" value="P:isopentenyl diphosphate biosynthetic process"/>
    <property type="evidence" value="ECO:0007669"/>
    <property type="project" value="TreeGrafter"/>
</dbReference>